<proteinExistence type="predicted"/>
<dbReference type="InterPro" id="IPR038765">
    <property type="entry name" value="Papain-like_cys_pep_sf"/>
</dbReference>
<dbReference type="EMBL" id="FPHI01000026">
    <property type="protein sequence ID" value="SFV65157.1"/>
    <property type="molecule type" value="Genomic_DNA"/>
</dbReference>
<dbReference type="Pfam" id="PF05708">
    <property type="entry name" value="Peptidase_C92"/>
    <property type="match status" value="1"/>
</dbReference>
<dbReference type="InterPro" id="IPR024453">
    <property type="entry name" value="Peptidase_C92"/>
</dbReference>
<protein>
    <recommendedName>
        <fullName evidence="2">Permuted papain-like amidase YaeF/Yiix C92 family enzyme</fullName>
    </recommendedName>
</protein>
<dbReference type="AlphaFoldDB" id="A0A1W1CHH1"/>
<organism evidence="1">
    <name type="scientific">hydrothermal vent metagenome</name>
    <dbReference type="NCBI Taxonomy" id="652676"/>
    <lineage>
        <taxon>unclassified sequences</taxon>
        <taxon>metagenomes</taxon>
        <taxon>ecological metagenomes</taxon>
    </lineage>
</organism>
<dbReference type="SUPFAM" id="SSF54001">
    <property type="entry name" value="Cysteine proteinases"/>
    <property type="match status" value="1"/>
</dbReference>
<dbReference type="Gene3D" id="3.90.1720.10">
    <property type="entry name" value="endopeptidase domain like (from Nostoc punctiforme)"/>
    <property type="match status" value="1"/>
</dbReference>
<accession>A0A1W1CHH1</accession>
<sequence length="185" mass="21637">MAKSKILTVGFFFSVLFLNIVSASHIKYPVIKTGDIIFRKENSFLSNRFEKLDGRGYSHIGIIYIKEQQIYVLHIERNSEENDLKIVTLKTFLKDATKYKIKRLKKIYSEKSIETNIKKLIKSNPAFDLNFDLSTDNKLYCTELVYKLYLKSFHIKLTSKQHTFGYYHYISVGSILSSDQLKDIL</sequence>
<evidence type="ECO:0000313" key="1">
    <source>
        <dbReference type="EMBL" id="SFV65157.1"/>
    </source>
</evidence>
<gene>
    <name evidence="1" type="ORF">MNB_SV-3-84</name>
</gene>
<evidence type="ECO:0008006" key="2">
    <source>
        <dbReference type="Google" id="ProtNLM"/>
    </source>
</evidence>
<reference evidence="1" key="1">
    <citation type="submission" date="2016-10" db="EMBL/GenBank/DDBJ databases">
        <authorList>
            <person name="de Groot N.N."/>
        </authorList>
    </citation>
    <scope>NUCLEOTIDE SEQUENCE</scope>
</reference>
<name>A0A1W1CHH1_9ZZZZ</name>